<organism evidence="3 4">
    <name type="scientific">Pedobacter duraquae</name>
    <dbReference type="NCBI Taxonomy" id="425511"/>
    <lineage>
        <taxon>Bacteria</taxon>
        <taxon>Pseudomonadati</taxon>
        <taxon>Bacteroidota</taxon>
        <taxon>Sphingobacteriia</taxon>
        <taxon>Sphingobacteriales</taxon>
        <taxon>Sphingobacteriaceae</taxon>
        <taxon>Pedobacter</taxon>
    </lineage>
</organism>
<dbReference type="GO" id="GO:0003677">
    <property type="term" value="F:DNA binding"/>
    <property type="evidence" value="ECO:0007669"/>
    <property type="project" value="InterPro"/>
</dbReference>
<evidence type="ECO:0008006" key="5">
    <source>
        <dbReference type="Google" id="ProtNLM"/>
    </source>
</evidence>
<evidence type="ECO:0000256" key="1">
    <source>
        <dbReference type="ARBA" id="ARBA00002333"/>
    </source>
</evidence>
<keyword evidence="4" id="KW-1185">Reference proteome</keyword>
<evidence type="ECO:0000313" key="4">
    <source>
        <dbReference type="Proteomes" id="UP000295499"/>
    </source>
</evidence>
<name>A0A4R6IJY4_9SPHI</name>
<comment type="caution">
    <text evidence="3">The sequence shown here is derived from an EMBL/GenBank/DDBJ whole genome shotgun (WGS) entry which is preliminary data.</text>
</comment>
<reference evidence="3 4" key="1">
    <citation type="submission" date="2019-03" db="EMBL/GenBank/DDBJ databases">
        <title>Genomic Encyclopedia of Archaeal and Bacterial Type Strains, Phase II (KMG-II): from individual species to whole genera.</title>
        <authorList>
            <person name="Goeker M."/>
        </authorList>
    </citation>
    <scope>NUCLEOTIDE SEQUENCE [LARGE SCALE GENOMIC DNA]</scope>
    <source>
        <strain evidence="3 4">DSM 19034</strain>
    </source>
</reference>
<evidence type="ECO:0000256" key="2">
    <source>
        <dbReference type="ARBA" id="ARBA00008424"/>
    </source>
</evidence>
<sequence length="59" mass="6519">MEKFSKLKELVAAVETDADKFYNSGNGAAGTRVRKAMQDLKTLAQDIRTEVTEKKNSGK</sequence>
<dbReference type="OrthoDB" id="9808717at2"/>
<gene>
    <name evidence="3" type="ORF">CLV32_1290</name>
</gene>
<accession>A0A4R6IJY4</accession>
<dbReference type="InterPro" id="IPR010886">
    <property type="entry name" value="Hc1"/>
</dbReference>
<proteinExistence type="inferred from homology"/>
<protein>
    <recommendedName>
        <fullName evidence="5">Histone H1-like protein Hc1</fullName>
    </recommendedName>
</protein>
<dbReference type="Proteomes" id="UP000295499">
    <property type="component" value="Unassembled WGS sequence"/>
</dbReference>
<dbReference type="Pfam" id="PF07432">
    <property type="entry name" value="Hc1"/>
    <property type="match status" value="1"/>
</dbReference>
<dbReference type="RefSeq" id="WP_133553587.1">
    <property type="nucleotide sequence ID" value="NZ_SNWM01000002.1"/>
</dbReference>
<dbReference type="AlphaFoldDB" id="A0A4R6IJY4"/>
<evidence type="ECO:0000313" key="3">
    <source>
        <dbReference type="EMBL" id="TDO22323.1"/>
    </source>
</evidence>
<dbReference type="EMBL" id="SNWM01000002">
    <property type="protein sequence ID" value="TDO22323.1"/>
    <property type="molecule type" value="Genomic_DNA"/>
</dbReference>
<comment type="similarity">
    <text evidence="2">Belongs to the histone H1/H5 family. HCT subfamily.</text>
</comment>
<comment type="function">
    <text evidence="1">Might have a role analogous to that of eukaryotic histone proteins.</text>
</comment>
<dbReference type="GO" id="GO:0030527">
    <property type="term" value="F:structural constituent of chromatin"/>
    <property type="evidence" value="ECO:0007669"/>
    <property type="project" value="InterPro"/>
</dbReference>